<keyword evidence="6" id="KW-1133">Transmembrane helix</keyword>
<organism>
    <name type="scientific">Branchiostoma floridae</name>
    <name type="common">Florida lancelet</name>
    <name type="synonym">Amphioxus</name>
    <dbReference type="NCBI Taxonomy" id="7739"/>
    <lineage>
        <taxon>Eukaryota</taxon>
        <taxon>Metazoa</taxon>
        <taxon>Chordata</taxon>
        <taxon>Cephalochordata</taxon>
        <taxon>Leptocardii</taxon>
        <taxon>Amphioxiformes</taxon>
        <taxon>Branchiostomatidae</taxon>
        <taxon>Branchiostoma</taxon>
    </lineage>
</organism>
<dbReference type="GO" id="GO:0000139">
    <property type="term" value="C:Golgi membrane"/>
    <property type="evidence" value="ECO:0007669"/>
    <property type="project" value="UniProtKB-SubCell"/>
</dbReference>
<dbReference type="InterPro" id="IPR027417">
    <property type="entry name" value="P-loop_NTPase"/>
</dbReference>
<dbReference type="eggNOG" id="ENOG502QTXT">
    <property type="taxonomic scope" value="Eukaryota"/>
</dbReference>
<dbReference type="Proteomes" id="UP000001554">
    <property type="component" value="Chromosome 8"/>
</dbReference>
<evidence type="ECO:0000313" key="11">
    <source>
        <dbReference type="Proteomes" id="UP000001554"/>
    </source>
</evidence>
<keyword evidence="3" id="KW-0808">Transferase</keyword>
<evidence type="ECO:0000256" key="6">
    <source>
        <dbReference type="ARBA" id="ARBA00022989"/>
    </source>
</evidence>
<sequence>MRILATQEPRREMVMWNFSCKKKIGTASTALIILTFVLLYHNLGISRQGTARSSSADTNLRGVDAIQDDSDVRVTKEWRDDAVINEAAVENRVLNAHGGTNGFNPQCKMKKSIAFMKVQKAGSQTTACILQRFGYEHGLNFVLPKKCLSVKLGFPEGMTNKILMKQNVDEYNLLVYHTVYDRVKLHKLMAPDTQFIAILREPFSHLKSCFFYFHRDKRFALLTEKNPLGKYLDNPWLYEGSKKAKKKPVSMTKNLQSYVLGWKDRFNQDREEVRKFISQLDSDFPLILILEYFDASLVLLRRLMCWSFYNILYDRQPRNEQKYSKPQSMYTEQQLQNHRNSSWVDYQLYDHFNRSLWSKIRAAGPDFQDELEAFQQLNDDVNSYCAGKPKKKKTFPGSKWNGPVEIKPQFCEDLKKERFQWDIKICYRAHAYGKDTMLANEARFQKYKENRENTVTTATKAKGTQRKSDQILNDLKKRFPGVDLSAVMKKSDIPVSKVVMAIKQGQYTVDGAAQRLKTLIQNTKQ</sequence>
<evidence type="ECO:0000256" key="8">
    <source>
        <dbReference type="ARBA" id="ARBA00023136"/>
    </source>
</evidence>
<dbReference type="RefSeq" id="XP_035683173.1">
    <property type="nucleotide sequence ID" value="XM_035827280.1"/>
</dbReference>
<dbReference type="GeneID" id="118420462"/>
<keyword evidence="4" id="KW-0812">Transmembrane</keyword>
<dbReference type="EMBL" id="GG666616">
    <property type="protein sequence ID" value="EEN48539.1"/>
    <property type="molecule type" value="Genomic_DNA"/>
</dbReference>
<reference evidence="10" key="1">
    <citation type="journal article" date="2008" name="Nature">
        <title>The amphioxus genome and the evolution of the chordate karyotype.</title>
        <authorList>
            <consortium name="US DOE Joint Genome Institute (JGI-PGF)"/>
            <person name="Putnam N.H."/>
            <person name="Butts T."/>
            <person name="Ferrier D.E.K."/>
            <person name="Furlong R.F."/>
            <person name="Hellsten U."/>
            <person name="Kawashima T."/>
            <person name="Robinson-Rechavi M."/>
            <person name="Shoguchi E."/>
            <person name="Terry A."/>
            <person name="Yu J.-K."/>
            <person name="Benito-Gutierrez E.L."/>
            <person name="Dubchak I."/>
            <person name="Garcia-Fernandez J."/>
            <person name="Gibson-Brown J.J."/>
            <person name="Grigoriev I.V."/>
            <person name="Horton A.C."/>
            <person name="de Jong P.J."/>
            <person name="Jurka J."/>
            <person name="Kapitonov V.V."/>
            <person name="Kohara Y."/>
            <person name="Kuroki Y."/>
            <person name="Lindquist E."/>
            <person name="Lucas S."/>
            <person name="Osoegawa K."/>
            <person name="Pennacchio L.A."/>
            <person name="Salamov A.A."/>
            <person name="Satou Y."/>
            <person name="Sauka-Spengler T."/>
            <person name="Schmutz J."/>
            <person name="Shin-I T."/>
            <person name="Toyoda A."/>
            <person name="Bronner-Fraser M."/>
            <person name="Fujiyama A."/>
            <person name="Holland L.Z."/>
            <person name="Holland P.W.H."/>
            <person name="Satoh N."/>
            <person name="Rokhsar D.S."/>
        </authorList>
    </citation>
    <scope>NUCLEOTIDE SEQUENCE [LARGE SCALE GENOMIC DNA]</scope>
    <source>
        <strain evidence="10">S238N-H82</strain>
        <tissue evidence="10">Testes</tissue>
    </source>
</reference>
<dbReference type="InterPro" id="IPR009729">
    <property type="entry name" value="Gal-3-0_sulfotransfrase"/>
</dbReference>
<evidence type="ECO:0000256" key="7">
    <source>
        <dbReference type="ARBA" id="ARBA00023034"/>
    </source>
</evidence>
<reference evidence="12" key="3">
    <citation type="submission" date="2025-04" db="UniProtKB">
        <authorList>
            <consortium name="RefSeq"/>
        </authorList>
    </citation>
    <scope>IDENTIFICATION</scope>
    <source>
        <strain evidence="12">S238N-H82</strain>
        <tissue evidence="12">Testes</tissue>
    </source>
</reference>
<comment type="subcellular location">
    <subcellularLocation>
        <location evidence="1">Golgi apparatus membrane</location>
        <topology evidence="1">Single-pass type II membrane protein</topology>
    </subcellularLocation>
</comment>
<dbReference type="GO" id="GO:0001733">
    <property type="term" value="F:galactosylceramide sulfotransferase activity"/>
    <property type="evidence" value="ECO:0007669"/>
    <property type="project" value="InterPro"/>
</dbReference>
<reference evidence="11" key="2">
    <citation type="journal article" date="2020" name="Nat. Ecol. Evol.">
        <title>Deeply conserved synteny resolves early events in vertebrate evolution.</title>
        <authorList>
            <person name="Simakov O."/>
            <person name="Marletaz F."/>
            <person name="Yue J.X."/>
            <person name="O'Connell B."/>
            <person name="Jenkins J."/>
            <person name="Brandt A."/>
            <person name="Calef R."/>
            <person name="Tung C.H."/>
            <person name="Huang T.K."/>
            <person name="Schmutz J."/>
            <person name="Satoh N."/>
            <person name="Yu J.K."/>
            <person name="Putnam N.H."/>
            <person name="Green R.E."/>
            <person name="Rokhsar D.S."/>
        </authorList>
    </citation>
    <scope>NUCLEOTIDE SEQUENCE [LARGE SCALE GENOMIC DNA]</scope>
    <source>
        <strain evidence="11">S238N-H82</strain>
    </source>
</reference>
<gene>
    <name evidence="12" type="primary">LOC118420462</name>
    <name evidence="10" type="ORF">BRAFLDRAFT_118948</name>
</gene>
<evidence type="ECO:0000256" key="5">
    <source>
        <dbReference type="ARBA" id="ARBA00022968"/>
    </source>
</evidence>
<evidence type="ECO:0000256" key="9">
    <source>
        <dbReference type="ARBA" id="ARBA00023180"/>
    </source>
</evidence>
<dbReference type="Gene3D" id="3.40.50.300">
    <property type="entry name" value="P-loop containing nucleotide triphosphate hydrolases"/>
    <property type="match status" value="1"/>
</dbReference>
<keyword evidence="8" id="KW-0472">Membrane</keyword>
<dbReference type="GO" id="GO:0009247">
    <property type="term" value="P:glycolipid biosynthetic process"/>
    <property type="evidence" value="ECO:0007669"/>
    <property type="project" value="InterPro"/>
</dbReference>
<dbReference type="SUPFAM" id="SSF52540">
    <property type="entry name" value="P-loop containing nucleoside triphosphate hydrolases"/>
    <property type="match status" value="1"/>
</dbReference>
<dbReference type="Pfam" id="PF06990">
    <property type="entry name" value="Gal-3-0_sulfotr"/>
    <property type="match status" value="1"/>
</dbReference>
<evidence type="ECO:0000313" key="10">
    <source>
        <dbReference type="EMBL" id="EEN48539.1"/>
    </source>
</evidence>
<dbReference type="AlphaFoldDB" id="C3ZG64"/>
<evidence type="ECO:0000256" key="2">
    <source>
        <dbReference type="ARBA" id="ARBA00008124"/>
    </source>
</evidence>
<proteinExistence type="inferred from homology"/>
<evidence type="ECO:0000256" key="3">
    <source>
        <dbReference type="ARBA" id="ARBA00022679"/>
    </source>
</evidence>
<dbReference type="GO" id="GO:0008146">
    <property type="term" value="F:sulfotransferase activity"/>
    <property type="evidence" value="ECO:0000318"/>
    <property type="project" value="GO_Central"/>
</dbReference>
<dbReference type="STRING" id="7739.C3ZG64"/>
<dbReference type="PANTHER" id="PTHR14647">
    <property type="entry name" value="GALACTOSE-3-O-SULFOTRANSFERASE"/>
    <property type="match status" value="1"/>
</dbReference>
<evidence type="ECO:0000256" key="4">
    <source>
        <dbReference type="ARBA" id="ARBA00022692"/>
    </source>
</evidence>
<keyword evidence="9" id="KW-0325">Glycoprotein</keyword>
<dbReference type="OrthoDB" id="10041404at2759"/>
<keyword evidence="7" id="KW-0333">Golgi apparatus</keyword>
<keyword evidence="11" id="KW-1185">Reference proteome</keyword>
<comment type="similarity">
    <text evidence="2">Belongs to the galactose-3-O-sulfotransferase family.</text>
</comment>
<accession>C3ZG64</accession>
<dbReference type="PANTHER" id="PTHR14647:SF87">
    <property type="entry name" value="PUTATIVE-RELATED"/>
    <property type="match status" value="1"/>
</dbReference>
<dbReference type="KEGG" id="bfo:118420462"/>
<evidence type="ECO:0000313" key="12">
    <source>
        <dbReference type="RefSeq" id="XP_035683173.1"/>
    </source>
</evidence>
<protein>
    <submittedName>
        <fullName evidence="12">Galactose-3-O-sulfotransferase 2-like</fullName>
    </submittedName>
</protein>
<evidence type="ECO:0000256" key="1">
    <source>
        <dbReference type="ARBA" id="ARBA00004323"/>
    </source>
</evidence>
<dbReference type="InParanoid" id="C3ZG64"/>
<keyword evidence="5" id="KW-0735">Signal-anchor</keyword>
<name>C3ZG64_BRAFL</name>